<evidence type="ECO:0000313" key="3">
    <source>
        <dbReference type="EMBL" id="MBC5715876.1"/>
    </source>
</evidence>
<dbReference type="RefSeq" id="WP_186877403.1">
    <property type="nucleotide sequence ID" value="NZ_JACOPN010000001.1"/>
</dbReference>
<sequence length="134" mass="14090">MSRREYAAAAAALVLSLGLTACGGTANSGDPTASRTGTGNSGPDQRSARSAYDYLEDGHYSAGRTGKIRDRAGRAQRDFTQDVRDMLDDTEKAAKDMGRDVKNAGEKAAGDVKNAAKEAKNGVENTVKDATGYR</sequence>
<evidence type="ECO:0000256" key="1">
    <source>
        <dbReference type="SAM" id="MobiDB-lite"/>
    </source>
</evidence>
<evidence type="ECO:0008006" key="5">
    <source>
        <dbReference type="Google" id="ProtNLM"/>
    </source>
</evidence>
<name>A0A8J6M4T5_9FIRM</name>
<dbReference type="PROSITE" id="PS51257">
    <property type="entry name" value="PROKAR_LIPOPROTEIN"/>
    <property type="match status" value="1"/>
</dbReference>
<feature type="region of interest" description="Disordered" evidence="1">
    <location>
        <begin position="24"/>
        <end position="50"/>
    </location>
</feature>
<dbReference type="EMBL" id="JACOPN010000001">
    <property type="protein sequence ID" value="MBC5715876.1"/>
    <property type="molecule type" value="Genomic_DNA"/>
</dbReference>
<proteinExistence type="predicted"/>
<gene>
    <name evidence="3" type="ORF">H8S55_00775</name>
</gene>
<feature type="region of interest" description="Disordered" evidence="1">
    <location>
        <begin position="97"/>
        <end position="134"/>
    </location>
</feature>
<feature type="chain" id="PRO_5039586415" description="Lipoprotein" evidence="2">
    <location>
        <begin position="22"/>
        <end position="134"/>
    </location>
</feature>
<organism evidence="3 4">
    <name type="scientific">Flintibacter faecis</name>
    <dbReference type="NCBI Taxonomy" id="2763047"/>
    <lineage>
        <taxon>Bacteria</taxon>
        <taxon>Bacillati</taxon>
        <taxon>Bacillota</taxon>
        <taxon>Clostridia</taxon>
        <taxon>Eubacteriales</taxon>
        <taxon>Flintibacter</taxon>
    </lineage>
</organism>
<feature type="signal peptide" evidence="2">
    <location>
        <begin position="1"/>
        <end position="21"/>
    </location>
</feature>
<keyword evidence="4" id="KW-1185">Reference proteome</keyword>
<evidence type="ECO:0000256" key="2">
    <source>
        <dbReference type="SAM" id="SignalP"/>
    </source>
</evidence>
<feature type="compositionally biased region" description="Basic and acidic residues" evidence="1">
    <location>
        <begin position="97"/>
        <end position="121"/>
    </location>
</feature>
<feature type="compositionally biased region" description="Polar residues" evidence="1">
    <location>
        <begin position="25"/>
        <end position="44"/>
    </location>
</feature>
<comment type="caution">
    <text evidence="3">The sequence shown here is derived from an EMBL/GenBank/DDBJ whole genome shotgun (WGS) entry which is preliminary data.</text>
</comment>
<reference evidence="3" key="1">
    <citation type="submission" date="2020-08" db="EMBL/GenBank/DDBJ databases">
        <title>Genome public.</title>
        <authorList>
            <person name="Liu C."/>
            <person name="Sun Q."/>
        </authorList>
    </citation>
    <scope>NUCLEOTIDE SEQUENCE</scope>
    <source>
        <strain evidence="3">BX5</strain>
    </source>
</reference>
<dbReference type="Gene3D" id="1.20.120.20">
    <property type="entry name" value="Apolipoprotein"/>
    <property type="match status" value="1"/>
</dbReference>
<evidence type="ECO:0000313" key="4">
    <source>
        <dbReference type="Proteomes" id="UP000602260"/>
    </source>
</evidence>
<accession>A0A8J6M4T5</accession>
<dbReference type="Proteomes" id="UP000602260">
    <property type="component" value="Unassembled WGS sequence"/>
</dbReference>
<keyword evidence="2" id="KW-0732">Signal</keyword>
<dbReference type="AlphaFoldDB" id="A0A8J6M4T5"/>
<protein>
    <recommendedName>
        <fullName evidence="5">Lipoprotein</fullName>
    </recommendedName>
</protein>